<keyword evidence="4" id="KW-1185">Reference proteome</keyword>
<dbReference type="PANTHER" id="PTHR31840:SF1">
    <property type="entry name" value="COILED-COIL DOMAIN-CONTAINING PROTEIN 97"/>
    <property type="match status" value="1"/>
</dbReference>
<feature type="compositionally biased region" description="Acidic residues" evidence="1">
    <location>
        <begin position="316"/>
        <end position="332"/>
    </location>
</feature>
<evidence type="ECO:0000259" key="2">
    <source>
        <dbReference type="Pfam" id="PF09747"/>
    </source>
</evidence>
<feature type="compositionally biased region" description="Polar residues" evidence="1">
    <location>
        <begin position="15"/>
        <end position="25"/>
    </location>
</feature>
<name>A0A8C4X227_EPTBU</name>
<accession>A0A8C4X227</accession>
<dbReference type="Proteomes" id="UP000694388">
    <property type="component" value="Unplaced"/>
</dbReference>
<feature type="region of interest" description="Disordered" evidence="1">
    <location>
        <begin position="1"/>
        <end position="44"/>
    </location>
</feature>
<evidence type="ECO:0000313" key="4">
    <source>
        <dbReference type="Proteomes" id="UP000694388"/>
    </source>
</evidence>
<feature type="region of interest" description="Disordered" evidence="1">
    <location>
        <begin position="77"/>
        <end position="101"/>
    </location>
</feature>
<feature type="region of interest" description="Disordered" evidence="1">
    <location>
        <begin position="312"/>
        <end position="340"/>
    </location>
</feature>
<evidence type="ECO:0000256" key="1">
    <source>
        <dbReference type="SAM" id="MobiDB-lite"/>
    </source>
</evidence>
<proteinExistence type="predicted"/>
<organism evidence="3 4">
    <name type="scientific">Eptatretus burgeri</name>
    <name type="common">Inshore hagfish</name>
    <dbReference type="NCBI Taxonomy" id="7764"/>
    <lineage>
        <taxon>Eukaryota</taxon>
        <taxon>Metazoa</taxon>
        <taxon>Chordata</taxon>
        <taxon>Craniata</taxon>
        <taxon>Vertebrata</taxon>
        <taxon>Cyclostomata</taxon>
        <taxon>Myxini</taxon>
        <taxon>Myxiniformes</taxon>
        <taxon>Myxinidae</taxon>
        <taxon>Eptatretinae</taxon>
        <taxon>Eptatretus</taxon>
    </lineage>
</organism>
<reference evidence="3" key="2">
    <citation type="submission" date="2025-09" db="UniProtKB">
        <authorList>
            <consortium name="Ensembl"/>
        </authorList>
    </citation>
    <scope>IDENTIFICATION</scope>
</reference>
<dbReference type="PANTHER" id="PTHR31840">
    <property type="entry name" value="COILED-COIL DOMAIN-CONTAINING PROTEIN 97"/>
    <property type="match status" value="1"/>
</dbReference>
<dbReference type="Pfam" id="PF09747">
    <property type="entry name" value="CCD97-like_C"/>
    <property type="match status" value="1"/>
</dbReference>
<dbReference type="AlphaFoldDB" id="A0A8C4X227"/>
<evidence type="ECO:0000313" key="3">
    <source>
        <dbReference type="Ensembl" id="ENSEBUP00000027030.1"/>
    </source>
</evidence>
<dbReference type="InterPro" id="IPR018613">
    <property type="entry name" value="Ccdc97-like"/>
</dbReference>
<dbReference type="InterPro" id="IPR040233">
    <property type="entry name" value="CCD97-like_C"/>
</dbReference>
<feature type="compositionally biased region" description="Polar residues" evidence="1">
    <location>
        <begin position="86"/>
        <end position="95"/>
    </location>
</feature>
<protein>
    <submittedName>
        <fullName evidence="3">WD repeat domain 43</fullName>
    </submittedName>
</protein>
<feature type="compositionally biased region" description="Acidic residues" evidence="1">
    <location>
        <begin position="404"/>
        <end position="426"/>
    </location>
</feature>
<feature type="domain" description="CCD97-like C-terminal" evidence="2">
    <location>
        <begin position="237"/>
        <end position="419"/>
    </location>
</feature>
<feature type="region of interest" description="Disordered" evidence="1">
    <location>
        <begin position="391"/>
        <end position="446"/>
    </location>
</feature>
<sequence length="446" mass="50230">MAEAGGPETVLSLAQEAQHTQSQEANAEPRAKAPSSLWRPLPPLLPAESELSKSLHTPASLDVLDSTTLTDTHISKESFEPKESPDSSNPQTPLNCNFLPESPDLGLPMDSCFSDSQFSHGSSLQSTSQDSASPEYLTPTLPDLVTVMLYTVAKSGLTVRSQQRGEPDLTMDEAEATLRDLYISHPGIFLERYHTVLGNEHAACFIEPPSADAYQVKFYLDVMRKRASQRARTTVRNRRYAALRALVNEGDYFSERNMRERDPLLFQQYVGRFLSDEQLAAITRSGQDGQPAFLSDVLLDTYQEVEIRQRLKQQQDEESGMMEMEEEDEEEEGNGHGTEDCFKKGVLWGEMGMTRRATCHTPSTEELALLHEELVSQMHQRFLDGKDEDFDYSTVDNGSRYDNLDIEAQDEEERYFDKEEPEDVEDMSNGSSGADEEQHLGNSFWN</sequence>
<reference evidence="3" key="1">
    <citation type="submission" date="2025-08" db="UniProtKB">
        <authorList>
            <consortium name="Ensembl"/>
        </authorList>
    </citation>
    <scope>IDENTIFICATION</scope>
</reference>
<dbReference type="GeneTree" id="ENSGT00390000004254"/>
<dbReference type="Ensembl" id="ENSEBUT00000027606.1">
    <property type="protein sequence ID" value="ENSEBUP00000027030.1"/>
    <property type="gene ID" value="ENSEBUG00000016586.1"/>
</dbReference>